<dbReference type="EMBL" id="CAJVPV010046917">
    <property type="protein sequence ID" value="CAG8771647.1"/>
    <property type="molecule type" value="Genomic_DNA"/>
</dbReference>
<dbReference type="GO" id="GO:0003972">
    <property type="term" value="F:RNA ligase (ATP) activity"/>
    <property type="evidence" value="ECO:0007669"/>
    <property type="project" value="TreeGrafter"/>
</dbReference>
<evidence type="ECO:0000313" key="2">
    <source>
        <dbReference type="EMBL" id="CAG8771647.1"/>
    </source>
</evidence>
<feature type="domain" description="T4 RNA ligase 1-like N-terminal" evidence="1">
    <location>
        <begin position="14"/>
        <end position="241"/>
    </location>
</feature>
<dbReference type="OrthoDB" id="276239at2759"/>
<keyword evidence="3" id="KW-1185">Reference proteome</keyword>
<dbReference type="Pfam" id="PF09511">
    <property type="entry name" value="RNA_lig_T4_1"/>
    <property type="match status" value="1"/>
</dbReference>
<dbReference type="Proteomes" id="UP000789342">
    <property type="component" value="Unassembled WGS sequence"/>
</dbReference>
<protein>
    <submittedName>
        <fullName evidence="2">14236_t:CDS:1</fullName>
    </submittedName>
</protein>
<evidence type="ECO:0000259" key="1">
    <source>
        <dbReference type="Pfam" id="PF09511"/>
    </source>
</evidence>
<feature type="non-terminal residue" evidence="2">
    <location>
        <position position="1"/>
    </location>
</feature>
<sequence length="272" mass="31795">MNEWDYKKSNLPTQARGLFTRVVEGRYEIVIRGYDKFFNIGEVSETKWEHICNNTKGPYEVTVKENGCIIFISGLPEDQIIVTSKHSLGPRADTVAHAVKGEEWLDKHLANVGKNKHELARFLYDHKLTAVAELCDDTFEEHVLPYSPGRRGLYLHGMNYNTVDLKTWPSESVQEFAKQWGFISTIYYVKDNVEEVKSFTDRIRDEGKLNGNPIEGFVVRTKLKSTDQDFFFKIKYDDPYLMYREWREITKSLLSKGKPRVTYPLSNRYIDW</sequence>
<name>A0A9N9NZV1_9GLOM</name>
<organism evidence="2 3">
    <name type="scientific">Acaulospora morrowiae</name>
    <dbReference type="NCBI Taxonomy" id="94023"/>
    <lineage>
        <taxon>Eukaryota</taxon>
        <taxon>Fungi</taxon>
        <taxon>Fungi incertae sedis</taxon>
        <taxon>Mucoromycota</taxon>
        <taxon>Glomeromycotina</taxon>
        <taxon>Glomeromycetes</taxon>
        <taxon>Diversisporales</taxon>
        <taxon>Acaulosporaceae</taxon>
        <taxon>Acaulospora</taxon>
    </lineage>
</organism>
<comment type="caution">
    <text evidence="2">The sequence shown here is derived from an EMBL/GenBank/DDBJ whole genome shotgun (WGS) entry which is preliminary data.</text>
</comment>
<evidence type="ECO:0000313" key="3">
    <source>
        <dbReference type="Proteomes" id="UP000789342"/>
    </source>
</evidence>
<feature type="non-terminal residue" evidence="2">
    <location>
        <position position="272"/>
    </location>
</feature>
<dbReference type="GO" id="GO:0006388">
    <property type="term" value="P:tRNA splicing, via endonucleolytic cleavage and ligation"/>
    <property type="evidence" value="ECO:0007669"/>
    <property type="project" value="TreeGrafter"/>
</dbReference>
<dbReference type="AlphaFoldDB" id="A0A9N9NZV1"/>
<accession>A0A9N9NZV1</accession>
<dbReference type="GO" id="GO:0005634">
    <property type="term" value="C:nucleus"/>
    <property type="evidence" value="ECO:0007669"/>
    <property type="project" value="TreeGrafter"/>
</dbReference>
<gene>
    <name evidence="2" type="ORF">AMORRO_LOCUS16629</name>
</gene>
<proteinExistence type="predicted"/>
<reference evidence="2" key="1">
    <citation type="submission" date="2021-06" db="EMBL/GenBank/DDBJ databases">
        <authorList>
            <person name="Kallberg Y."/>
            <person name="Tangrot J."/>
            <person name="Rosling A."/>
        </authorList>
    </citation>
    <scope>NUCLEOTIDE SEQUENCE</scope>
    <source>
        <strain evidence="2">CL551</strain>
    </source>
</reference>
<dbReference type="PANTHER" id="PTHR32004">
    <property type="entry name" value="TRNA LIGASE"/>
    <property type="match status" value="1"/>
</dbReference>
<dbReference type="InterPro" id="IPR019039">
    <property type="entry name" value="T4-Rnl1-like_N"/>
</dbReference>
<dbReference type="PANTHER" id="PTHR32004:SF1">
    <property type="entry name" value="TRNA LIGASE"/>
    <property type="match status" value="1"/>
</dbReference>